<dbReference type="InterPro" id="IPR046096">
    <property type="entry name" value="DUF6114"/>
</dbReference>
<keyword evidence="4" id="KW-1185">Reference proteome</keyword>
<dbReference type="RefSeq" id="WP_281292695.1">
    <property type="nucleotide sequence ID" value="NZ_BAAAMZ010000003.1"/>
</dbReference>
<name>A0A561UN49_9ACTN</name>
<feature type="transmembrane region" description="Helical" evidence="2">
    <location>
        <begin position="114"/>
        <end position="130"/>
    </location>
</feature>
<gene>
    <name evidence="3" type="ORF">FHX73_114678</name>
</gene>
<evidence type="ECO:0000256" key="1">
    <source>
        <dbReference type="SAM" id="MobiDB-lite"/>
    </source>
</evidence>
<keyword evidence="2" id="KW-0812">Transmembrane</keyword>
<evidence type="ECO:0000313" key="3">
    <source>
        <dbReference type="EMBL" id="TWG00798.1"/>
    </source>
</evidence>
<feature type="compositionally biased region" description="Low complexity" evidence="1">
    <location>
        <begin position="11"/>
        <end position="34"/>
    </location>
</feature>
<evidence type="ECO:0000313" key="4">
    <source>
        <dbReference type="Proteomes" id="UP000317940"/>
    </source>
</evidence>
<keyword evidence="2" id="KW-0472">Membrane</keyword>
<dbReference type="EMBL" id="VIWT01000001">
    <property type="protein sequence ID" value="TWG00798.1"/>
    <property type="molecule type" value="Genomic_DNA"/>
</dbReference>
<feature type="transmembrane region" description="Helical" evidence="2">
    <location>
        <begin position="54"/>
        <end position="73"/>
    </location>
</feature>
<sequence>MGERTAHDPAAESVQAEVEAEVEAQAQASAEAAADPTEPGPAPKRRRSFRQWRGARPFWGGLLVTLAGAEILFTEKAALPVILHIGMMGLAGYLVPSMLGLCGLLLLFNPAQRLFYSIMAVLLALASWVTSNLGGFVIGLLLGLIGSSLAFGWLPDQPERRRLIRRRAPAGGS</sequence>
<organism evidence="3 4">
    <name type="scientific">Kitasatospora viridis</name>
    <dbReference type="NCBI Taxonomy" id="281105"/>
    <lineage>
        <taxon>Bacteria</taxon>
        <taxon>Bacillati</taxon>
        <taxon>Actinomycetota</taxon>
        <taxon>Actinomycetes</taxon>
        <taxon>Kitasatosporales</taxon>
        <taxon>Streptomycetaceae</taxon>
        <taxon>Kitasatospora</taxon>
    </lineage>
</organism>
<reference evidence="3 4" key="1">
    <citation type="submission" date="2019-06" db="EMBL/GenBank/DDBJ databases">
        <title>Sequencing the genomes of 1000 actinobacteria strains.</title>
        <authorList>
            <person name="Klenk H.-P."/>
        </authorList>
    </citation>
    <scope>NUCLEOTIDE SEQUENCE [LARGE SCALE GENOMIC DNA]</scope>
    <source>
        <strain evidence="3 4">DSM 44826</strain>
    </source>
</reference>
<accession>A0A561UN49</accession>
<feature type="compositionally biased region" description="Basic and acidic residues" evidence="1">
    <location>
        <begin position="1"/>
        <end position="10"/>
    </location>
</feature>
<dbReference type="Proteomes" id="UP000317940">
    <property type="component" value="Unassembled WGS sequence"/>
</dbReference>
<feature type="transmembrane region" description="Helical" evidence="2">
    <location>
        <begin position="136"/>
        <end position="155"/>
    </location>
</feature>
<dbReference type="AlphaFoldDB" id="A0A561UN49"/>
<dbReference type="Pfam" id="PF19609">
    <property type="entry name" value="DUF6114"/>
    <property type="match status" value="1"/>
</dbReference>
<proteinExistence type="predicted"/>
<keyword evidence="2" id="KW-1133">Transmembrane helix</keyword>
<feature type="transmembrane region" description="Helical" evidence="2">
    <location>
        <begin position="85"/>
        <end position="107"/>
    </location>
</feature>
<feature type="region of interest" description="Disordered" evidence="1">
    <location>
        <begin position="1"/>
        <end position="48"/>
    </location>
</feature>
<protein>
    <submittedName>
        <fullName evidence="3">Uncharacterized protein</fullName>
    </submittedName>
</protein>
<comment type="caution">
    <text evidence="3">The sequence shown here is derived from an EMBL/GenBank/DDBJ whole genome shotgun (WGS) entry which is preliminary data.</text>
</comment>
<evidence type="ECO:0000256" key="2">
    <source>
        <dbReference type="SAM" id="Phobius"/>
    </source>
</evidence>